<evidence type="ECO:0000256" key="3">
    <source>
        <dbReference type="SAM" id="Phobius"/>
    </source>
</evidence>
<feature type="transmembrane region" description="Helical" evidence="3">
    <location>
        <begin position="34"/>
        <end position="54"/>
    </location>
</feature>
<organism evidence="5 6">
    <name type="scientific">Sandarakinorhabdus glacialis</name>
    <dbReference type="NCBI Taxonomy" id="1614636"/>
    <lineage>
        <taxon>Bacteria</taxon>
        <taxon>Pseudomonadati</taxon>
        <taxon>Pseudomonadota</taxon>
        <taxon>Alphaproteobacteria</taxon>
        <taxon>Sphingomonadales</taxon>
        <taxon>Sphingosinicellaceae</taxon>
        <taxon>Sandarakinorhabdus</taxon>
    </lineage>
</organism>
<evidence type="ECO:0000259" key="4">
    <source>
        <dbReference type="PROSITE" id="PS50887"/>
    </source>
</evidence>
<accession>A0A917A223</accession>
<comment type="catalytic activity">
    <reaction evidence="2">
        <text>2 GTP = 3',3'-c-di-GMP + 2 diphosphate</text>
        <dbReference type="Rhea" id="RHEA:24898"/>
        <dbReference type="ChEBI" id="CHEBI:33019"/>
        <dbReference type="ChEBI" id="CHEBI:37565"/>
        <dbReference type="ChEBI" id="CHEBI:58805"/>
        <dbReference type="EC" id="2.7.7.65"/>
    </reaction>
</comment>
<dbReference type="CDD" id="cd01949">
    <property type="entry name" value="GGDEF"/>
    <property type="match status" value="1"/>
</dbReference>
<feature type="domain" description="GGDEF" evidence="4">
    <location>
        <begin position="252"/>
        <end position="379"/>
    </location>
</feature>
<protein>
    <recommendedName>
        <fullName evidence="1">diguanylate cyclase</fullName>
        <ecNumber evidence="1">2.7.7.65</ecNumber>
    </recommendedName>
</protein>
<keyword evidence="3" id="KW-0472">Membrane</keyword>
<feature type="transmembrane region" description="Helical" evidence="3">
    <location>
        <begin position="147"/>
        <end position="165"/>
    </location>
</feature>
<keyword evidence="6" id="KW-1185">Reference proteome</keyword>
<dbReference type="PROSITE" id="PS50887">
    <property type="entry name" value="GGDEF"/>
    <property type="match status" value="1"/>
</dbReference>
<dbReference type="NCBIfam" id="TIGR00254">
    <property type="entry name" value="GGDEF"/>
    <property type="match status" value="1"/>
</dbReference>
<dbReference type="AlphaFoldDB" id="A0A917A223"/>
<dbReference type="GO" id="GO:1902201">
    <property type="term" value="P:negative regulation of bacterial-type flagellum-dependent cell motility"/>
    <property type="evidence" value="ECO:0007669"/>
    <property type="project" value="TreeGrafter"/>
</dbReference>
<evidence type="ECO:0000313" key="5">
    <source>
        <dbReference type="EMBL" id="GGE22640.1"/>
    </source>
</evidence>
<dbReference type="PANTHER" id="PTHR45138">
    <property type="entry name" value="REGULATORY COMPONENTS OF SENSORY TRANSDUCTION SYSTEM"/>
    <property type="match status" value="1"/>
</dbReference>
<keyword evidence="3" id="KW-0812">Transmembrane</keyword>
<feature type="transmembrane region" description="Helical" evidence="3">
    <location>
        <begin position="6"/>
        <end position="27"/>
    </location>
</feature>
<gene>
    <name evidence="5" type="ORF">GCM10011529_31560</name>
</gene>
<dbReference type="SMART" id="SM00267">
    <property type="entry name" value="GGDEF"/>
    <property type="match status" value="1"/>
</dbReference>
<reference evidence="5" key="2">
    <citation type="submission" date="2020-09" db="EMBL/GenBank/DDBJ databases">
        <authorList>
            <person name="Sun Q."/>
            <person name="Zhou Y."/>
        </authorList>
    </citation>
    <scope>NUCLEOTIDE SEQUENCE</scope>
    <source>
        <strain evidence="5">CGMCC 1.15519</strain>
    </source>
</reference>
<feature type="transmembrane region" description="Helical" evidence="3">
    <location>
        <begin position="120"/>
        <end position="140"/>
    </location>
</feature>
<proteinExistence type="predicted"/>
<name>A0A917A223_9SPHN</name>
<feature type="transmembrane region" description="Helical" evidence="3">
    <location>
        <begin position="66"/>
        <end position="83"/>
    </location>
</feature>
<comment type="caution">
    <text evidence="5">The sequence shown here is derived from an EMBL/GenBank/DDBJ whole genome shotgun (WGS) entry which is preliminary data.</text>
</comment>
<dbReference type="InterPro" id="IPR029787">
    <property type="entry name" value="Nucleotide_cyclase"/>
</dbReference>
<dbReference type="Gene3D" id="3.30.70.270">
    <property type="match status" value="1"/>
</dbReference>
<evidence type="ECO:0000256" key="1">
    <source>
        <dbReference type="ARBA" id="ARBA00012528"/>
    </source>
</evidence>
<dbReference type="GO" id="GO:0005886">
    <property type="term" value="C:plasma membrane"/>
    <property type="evidence" value="ECO:0007669"/>
    <property type="project" value="TreeGrafter"/>
</dbReference>
<dbReference type="EMBL" id="BMJM01000026">
    <property type="protein sequence ID" value="GGE22640.1"/>
    <property type="molecule type" value="Genomic_DNA"/>
</dbReference>
<dbReference type="RefSeq" id="WP_188764482.1">
    <property type="nucleotide sequence ID" value="NZ_BMJM01000026.1"/>
</dbReference>
<dbReference type="InterPro" id="IPR050469">
    <property type="entry name" value="Diguanylate_Cyclase"/>
</dbReference>
<dbReference type="InterPro" id="IPR000160">
    <property type="entry name" value="GGDEF_dom"/>
</dbReference>
<dbReference type="GO" id="GO:0052621">
    <property type="term" value="F:diguanylate cyclase activity"/>
    <property type="evidence" value="ECO:0007669"/>
    <property type="project" value="UniProtKB-EC"/>
</dbReference>
<feature type="transmembrane region" description="Helical" evidence="3">
    <location>
        <begin position="95"/>
        <end position="114"/>
    </location>
</feature>
<dbReference type="Pfam" id="PF00990">
    <property type="entry name" value="GGDEF"/>
    <property type="match status" value="1"/>
</dbReference>
<sequence>MNGAEIVLATNIAVLGMFAASYLIVGLTNWSQRGALWFAATYIVGMLAPISELLVPVSNAPGQLELLGYASFLGATLAISASFSHFHHKHPPWRLIALIFIAGLIARGLIWGSVRDTLSYGFVYQLPLAAAALLVARTVVRVDHRTALHLTLAGLFAAIAVNLAAKPFFAAAYGSGATLGAYTSTTYALLSQASSGLLFLAAGMILMLVVGQQAITDSQLESETDLLSGVANRRGFDRQAQDLLARAEHLNRPLSVIVFDLDHFKRINDTHGHQAGDTVIADFGGLLHGRAPPSAIYGRMGGEEFAMVVLSSGPDAWLQAETIRSSLLQAGNSGIAATVSGGVAERRSGESLADVLRRADLALYQAKSAGRDKIVLQASDLSESHTAGLKMLETR</sequence>
<dbReference type="SUPFAM" id="SSF55073">
    <property type="entry name" value="Nucleotide cyclase"/>
    <property type="match status" value="1"/>
</dbReference>
<keyword evidence="3" id="KW-1133">Transmembrane helix</keyword>
<evidence type="ECO:0000256" key="2">
    <source>
        <dbReference type="ARBA" id="ARBA00034247"/>
    </source>
</evidence>
<feature type="transmembrane region" description="Helical" evidence="3">
    <location>
        <begin position="197"/>
        <end position="215"/>
    </location>
</feature>
<evidence type="ECO:0000313" key="6">
    <source>
        <dbReference type="Proteomes" id="UP000635071"/>
    </source>
</evidence>
<dbReference type="InterPro" id="IPR043128">
    <property type="entry name" value="Rev_trsase/Diguanyl_cyclase"/>
</dbReference>
<dbReference type="GO" id="GO:0043709">
    <property type="term" value="P:cell adhesion involved in single-species biofilm formation"/>
    <property type="evidence" value="ECO:0007669"/>
    <property type="project" value="TreeGrafter"/>
</dbReference>
<reference evidence="5" key="1">
    <citation type="journal article" date="2014" name="Int. J. Syst. Evol. Microbiol.">
        <title>Complete genome sequence of Corynebacterium casei LMG S-19264T (=DSM 44701T), isolated from a smear-ripened cheese.</title>
        <authorList>
            <consortium name="US DOE Joint Genome Institute (JGI-PGF)"/>
            <person name="Walter F."/>
            <person name="Albersmeier A."/>
            <person name="Kalinowski J."/>
            <person name="Ruckert C."/>
        </authorList>
    </citation>
    <scope>NUCLEOTIDE SEQUENCE</scope>
    <source>
        <strain evidence="5">CGMCC 1.15519</strain>
    </source>
</reference>
<dbReference type="Proteomes" id="UP000635071">
    <property type="component" value="Unassembled WGS sequence"/>
</dbReference>
<dbReference type="EC" id="2.7.7.65" evidence="1"/>
<dbReference type="PANTHER" id="PTHR45138:SF9">
    <property type="entry name" value="DIGUANYLATE CYCLASE DGCM-RELATED"/>
    <property type="match status" value="1"/>
</dbReference>